<keyword evidence="3" id="KW-1185">Reference proteome</keyword>
<dbReference type="NCBIfam" id="NF003507">
    <property type="entry name" value="PRK05170.2-5"/>
    <property type="match status" value="1"/>
</dbReference>
<evidence type="ECO:0000313" key="3">
    <source>
        <dbReference type="Proteomes" id="UP000598196"/>
    </source>
</evidence>
<dbReference type="PANTHER" id="PTHR37421:SF1">
    <property type="entry name" value="UPF0260 PROTEIN YCGN"/>
    <property type="match status" value="1"/>
</dbReference>
<dbReference type="AlphaFoldDB" id="A0A918DDD4"/>
<dbReference type="EMBL" id="BMLP01000006">
    <property type="protein sequence ID" value="GGO35959.1"/>
    <property type="molecule type" value="Genomic_DNA"/>
</dbReference>
<sequence>MRSGAGDPRRLTAPFLLAQLKAPYGMSRLRPRFWETVPLKNMTSDEWEALCDGCGKCCLNKIEYEDTGEVEFTRVACRLLDGETCRCTQYPIRKQFVPDCVQLTPSTLPKIAYWMPRTCAYRLLHEGKPLPDWHPLVTGDPESVHTAGASVRGWTVPEFEVPEDEWDNYIIDETP</sequence>
<comment type="similarity">
    <text evidence="1">Belongs to the UPF0260 family.</text>
</comment>
<gene>
    <name evidence="2" type="ORF">GCM10010991_29100</name>
</gene>
<accession>A0A918DDD4</accession>
<organism evidence="2 3">
    <name type="scientific">Gemmobacter aquaticus</name>
    <dbReference type="NCBI Taxonomy" id="490185"/>
    <lineage>
        <taxon>Bacteria</taxon>
        <taxon>Pseudomonadati</taxon>
        <taxon>Pseudomonadota</taxon>
        <taxon>Alphaproteobacteria</taxon>
        <taxon>Rhodobacterales</taxon>
        <taxon>Paracoccaceae</taxon>
        <taxon>Gemmobacter</taxon>
    </lineage>
</organism>
<dbReference type="NCBIfam" id="NF003501">
    <property type="entry name" value="PRK05170.1-5"/>
    <property type="match status" value="1"/>
</dbReference>
<dbReference type="Pfam" id="PF03692">
    <property type="entry name" value="CxxCxxCC"/>
    <property type="match status" value="1"/>
</dbReference>
<dbReference type="PIRSF" id="PIRSF006173">
    <property type="entry name" value="UCP006173"/>
    <property type="match status" value="1"/>
</dbReference>
<proteinExistence type="inferred from homology"/>
<evidence type="ECO:0000256" key="1">
    <source>
        <dbReference type="HAMAP-Rule" id="MF_00676"/>
    </source>
</evidence>
<protein>
    <recommendedName>
        <fullName evidence="1">UPF0260 protein GCM10010991_29100</fullName>
    </recommendedName>
</protein>
<dbReference type="PANTHER" id="PTHR37421">
    <property type="entry name" value="UPF0260 PROTEIN YCGN"/>
    <property type="match status" value="1"/>
</dbReference>
<name>A0A918DDD4_9RHOB</name>
<dbReference type="Proteomes" id="UP000598196">
    <property type="component" value="Unassembled WGS sequence"/>
</dbReference>
<comment type="caution">
    <text evidence="2">The sequence shown here is derived from an EMBL/GenBank/DDBJ whole genome shotgun (WGS) entry which is preliminary data.</text>
</comment>
<dbReference type="HAMAP" id="MF_00676">
    <property type="entry name" value="UPF0260"/>
    <property type="match status" value="1"/>
</dbReference>
<dbReference type="InterPro" id="IPR005358">
    <property type="entry name" value="Puta_zinc/iron-chelating_dom"/>
</dbReference>
<reference evidence="2 3" key="1">
    <citation type="journal article" date="2014" name="Int. J. Syst. Evol. Microbiol.">
        <title>Complete genome sequence of Corynebacterium casei LMG S-19264T (=DSM 44701T), isolated from a smear-ripened cheese.</title>
        <authorList>
            <consortium name="US DOE Joint Genome Institute (JGI-PGF)"/>
            <person name="Walter F."/>
            <person name="Albersmeier A."/>
            <person name="Kalinowski J."/>
            <person name="Ruckert C."/>
        </authorList>
    </citation>
    <scope>NUCLEOTIDE SEQUENCE [LARGE SCALE GENOMIC DNA]</scope>
    <source>
        <strain evidence="2 3">CGMCC 1.7029</strain>
    </source>
</reference>
<evidence type="ECO:0000313" key="2">
    <source>
        <dbReference type="EMBL" id="GGO35959.1"/>
    </source>
</evidence>
<dbReference type="InterPro" id="IPR008228">
    <property type="entry name" value="UCP006173"/>
</dbReference>